<protein>
    <submittedName>
        <fullName evidence="1">Uncharacterized protein</fullName>
    </submittedName>
</protein>
<sequence>MHSYSRLLFSFTCSFLPSSRSKLSCSFEKKRKMILRKRWTAQFTLSRSSKHFKLHYKNLIIESEKKHGFASVLPKYKVCFNLTELVTLATSVSEGIPLSGLDQSEWAPSEYFLALSAQRRASRLV</sequence>
<dbReference type="Proteomes" id="UP000011014">
    <property type="component" value="Unassembled WGS sequence"/>
</dbReference>
<evidence type="ECO:0000313" key="1">
    <source>
        <dbReference type="EMBL" id="CBY39303.1"/>
    </source>
</evidence>
<dbReference type="EMBL" id="FN655492">
    <property type="protein sequence ID" value="CBY39303.1"/>
    <property type="molecule type" value="Genomic_DNA"/>
</dbReference>
<accession>E4YV14</accession>
<proteinExistence type="predicted"/>
<name>E4YV14_OIKDI</name>
<gene>
    <name evidence="1" type="ORF">GSOID_T00019862001</name>
</gene>
<dbReference type="AlphaFoldDB" id="E4YV14"/>
<organism evidence="1">
    <name type="scientific">Oikopleura dioica</name>
    <name type="common">Tunicate</name>
    <dbReference type="NCBI Taxonomy" id="34765"/>
    <lineage>
        <taxon>Eukaryota</taxon>
        <taxon>Metazoa</taxon>
        <taxon>Chordata</taxon>
        <taxon>Tunicata</taxon>
        <taxon>Appendicularia</taxon>
        <taxon>Copelata</taxon>
        <taxon>Oikopleuridae</taxon>
        <taxon>Oikopleura</taxon>
    </lineage>
</organism>
<reference evidence="1" key="1">
    <citation type="journal article" date="2010" name="Science">
        <title>Plasticity of animal genome architecture unmasked by rapid evolution of a pelagic tunicate.</title>
        <authorList>
            <person name="Denoeud F."/>
            <person name="Henriet S."/>
            <person name="Mungpakdee S."/>
            <person name="Aury J.M."/>
            <person name="Da Silva C."/>
            <person name="Brinkmann H."/>
            <person name="Mikhaleva J."/>
            <person name="Olsen L.C."/>
            <person name="Jubin C."/>
            <person name="Canestro C."/>
            <person name="Bouquet J.M."/>
            <person name="Danks G."/>
            <person name="Poulain J."/>
            <person name="Campsteijn C."/>
            <person name="Adamski M."/>
            <person name="Cross I."/>
            <person name="Yadetie F."/>
            <person name="Muffato M."/>
            <person name="Louis A."/>
            <person name="Butcher S."/>
            <person name="Tsagkogeorga G."/>
            <person name="Konrad A."/>
            <person name="Singh S."/>
            <person name="Jensen M.F."/>
            <person name="Cong E.H."/>
            <person name="Eikeseth-Otteraa H."/>
            <person name="Noel B."/>
            <person name="Anthouard V."/>
            <person name="Porcel B.M."/>
            <person name="Kachouri-Lafond R."/>
            <person name="Nishino A."/>
            <person name="Ugolini M."/>
            <person name="Chourrout P."/>
            <person name="Nishida H."/>
            <person name="Aasland R."/>
            <person name="Huzurbazar S."/>
            <person name="Westhof E."/>
            <person name="Delsuc F."/>
            <person name="Lehrach H."/>
            <person name="Reinhardt R."/>
            <person name="Weissenbach J."/>
            <person name="Roy S.W."/>
            <person name="Artiguenave F."/>
            <person name="Postlethwait J.H."/>
            <person name="Manak J.R."/>
            <person name="Thompson E.M."/>
            <person name="Jaillon O."/>
            <person name="Du Pasquier L."/>
            <person name="Boudinot P."/>
            <person name="Liberles D.A."/>
            <person name="Volff J.N."/>
            <person name="Philippe H."/>
            <person name="Lenhard B."/>
            <person name="Roest Crollius H."/>
            <person name="Wincker P."/>
            <person name="Chourrout D."/>
        </authorList>
    </citation>
    <scope>NUCLEOTIDE SEQUENCE [LARGE SCALE GENOMIC DNA]</scope>
</reference>